<feature type="compositionally biased region" description="Polar residues" evidence="1">
    <location>
        <begin position="87"/>
        <end position="109"/>
    </location>
</feature>
<evidence type="ECO:0000256" key="1">
    <source>
        <dbReference type="SAM" id="MobiDB-lite"/>
    </source>
</evidence>
<accession>A0A8H7P9T6</accession>
<dbReference type="AlphaFoldDB" id="A0A8H7P9T6"/>
<reference evidence="3" key="1">
    <citation type="submission" date="2020-11" db="EMBL/GenBank/DDBJ databases">
        <authorList>
            <person name="Koelle M."/>
            <person name="Horta M.A.C."/>
            <person name="Nowrousian M."/>
            <person name="Ohm R.A."/>
            <person name="Benz P."/>
            <person name="Pilgard A."/>
        </authorList>
    </citation>
    <scope>NUCLEOTIDE SEQUENCE</scope>
    <source>
        <strain evidence="3">FPRL280</strain>
    </source>
</reference>
<keyword evidence="2" id="KW-1133">Transmembrane helix</keyword>
<keyword evidence="2" id="KW-0812">Transmembrane</keyword>
<feature type="transmembrane region" description="Helical" evidence="2">
    <location>
        <begin position="36"/>
        <end position="59"/>
    </location>
</feature>
<feature type="region of interest" description="Disordered" evidence="1">
    <location>
        <begin position="68"/>
        <end position="214"/>
    </location>
</feature>
<feature type="compositionally biased region" description="Basic and acidic residues" evidence="1">
    <location>
        <begin position="140"/>
        <end position="175"/>
    </location>
</feature>
<evidence type="ECO:0000313" key="3">
    <source>
        <dbReference type="EMBL" id="KAF9820271.1"/>
    </source>
</evidence>
<evidence type="ECO:0000256" key="2">
    <source>
        <dbReference type="SAM" id="Phobius"/>
    </source>
</evidence>
<evidence type="ECO:0008006" key="5">
    <source>
        <dbReference type="Google" id="ProtNLM"/>
    </source>
</evidence>
<comment type="caution">
    <text evidence="3">The sequence shown here is derived from an EMBL/GenBank/DDBJ whole genome shotgun (WGS) entry which is preliminary data.</text>
</comment>
<evidence type="ECO:0000313" key="4">
    <source>
        <dbReference type="Proteomes" id="UP000639403"/>
    </source>
</evidence>
<keyword evidence="2" id="KW-0472">Membrane</keyword>
<feature type="compositionally biased region" description="Low complexity" evidence="1">
    <location>
        <begin position="71"/>
        <end position="86"/>
    </location>
</feature>
<dbReference type="Proteomes" id="UP000639403">
    <property type="component" value="Unassembled WGS sequence"/>
</dbReference>
<sequence>MTLLSVPSFLWNLYVQNLWYYQRGSWIDSAAYTFRFLAFVVIAPFVLLTLLDVTSYVIARTLGVIDDTKASTSETGPPTDGPGTPSIVIQSESTTGSSQPATTPPSTFFRNPLEEEGNLRLSGVGMFSPAPSQPPSPTMSRRELDSHMHNVPEEYRDEMKSRFDSGRDLSREPRSGDSSSGESSYAMLEQESGTEDAQVTLRRRITNLGSEHKS</sequence>
<gene>
    <name evidence="3" type="ORF">IEO21_01485</name>
</gene>
<proteinExistence type="predicted"/>
<protein>
    <recommendedName>
        <fullName evidence="5">Transmembrane protein</fullName>
    </recommendedName>
</protein>
<dbReference type="EMBL" id="JADOXO010000011">
    <property type="protein sequence ID" value="KAF9820271.1"/>
    <property type="molecule type" value="Genomic_DNA"/>
</dbReference>
<name>A0A8H7P9T6_9APHY</name>
<organism evidence="3 4">
    <name type="scientific">Rhodonia placenta</name>
    <dbReference type="NCBI Taxonomy" id="104341"/>
    <lineage>
        <taxon>Eukaryota</taxon>
        <taxon>Fungi</taxon>
        <taxon>Dikarya</taxon>
        <taxon>Basidiomycota</taxon>
        <taxon>Agaricomycotina</taxon>
        <taxon>Agaricomycetes</taxon>
        <taxon>Polyporales</taxon>
        <taxon>Adustoporiaceae</taxon>
        <taxon>Rhodonia</taxon>
    </lineage>
</organism>
<reference evidence="3" key="2">
    <citation type="journal article" name="Front. Microbiol.">
        <title>Degradative Capacity of Two Strains of Rhodonia placenta: From Phenotype to Genotype.</title>
        <authorList>
            <person name="Kolle M."/>
            <person name="Horta M.A.C."/>
            <person name="Nowrousian M."/>
            <person name="Ohm R.A."/>
            <person name="Benz J.P."/>
            <person name="Pilgard A."/>
        </authorList>
    </citation>
    <scope>NUCLEOTIDE SEQUENCE</scope>
    <source>
        <strain evidence="3">FPRL280</strain>
    </source>
</reference>